<evidence type="ECO:0000259" key="3">
    <source>
        <dbReference type="Pfam" id="PF13458"/>
    </source>
</evidence>
<dbReference type="PANTHER" id="PTHR30483">
    <property type="entry name" value="LEUCINE-SPECIFIC-BINDING PROTEIN"/>
    <property type="match status" value="1"/>
</dbReference>
<comment type="similarity">
    <text evidence="1">Belongs to the leucine-binding protein family.</text>
</comment>
<evidence type="ECO:0000256" key="2">
    <source>
        <dbReference type="ARBA" id="ARBA00022729"/>
    </source>
</evidence>
<dbReference type="SUPFAM" id="SSF53822">
    <property type="entry name" value="Periplasmic binding protein-like I"/>
    <property type="match status" value="1"/>
</dbReference>
<dbReference type="RefSeq" id="WP_204004939.1">
    <property type="nucleotide sequence ID" value="NZ_BOOZ01000008.1"/>
</dbReference>
<dbReference type="Proteomes" id="UP000647017">
    <property type="component" value="Unassembled WGS sequence"/>
</dbReference>
<name>A0ABQ4HT96_9ACTN</name>
<keyword evidence="5" id="KW-1185">Reference proteome</keyword>
<comment type="caution">
    <text evidence="4">The sequence shown here is derived from an EMBL/GenBank/DDBJ whole genome shotgun (WGS) entry which is preliminary data.</text>
</comment>
<organism evidence="4 5">
    <name type="scientific">Micromonospora andamanensis</name>
    <dbReference type="NCBI Taxonomy" id="1287068"/>
    <lineage>
        <taxon>Bacteria</taxon>
        <taxon>Bacillati</taxon>
        <taxon>Actinomycetota</taxon>
        <taxon>Actinomycetes</taxon>
        <taxon>Micromonosporales</taxon>
        <taxon>Micromonosporaceae</taxon>
        <taxon>Micromonospora</taxon>
    </lineage>
</organism>
<evidence type="ECO:0000256" key="1">
    <source>
        <dbReference type="ARBA" id="ARBA00010062"/>
    </source>
</evidence>
<reference evidence="4 5" key="1">
    <citation type="submission" date="2021-01" db="EMBL/GenBank/DDBJ databases">
        <title>Whole genome shotgun sequence of Verrucosispora andamanensis NBRC 109075.</title>
        <authorList>
            <person name="Komaki H."/>
            <person name="Tamura T."/>
        </authorList>
    </citation>
    <scope>NUCLEOTIDE SEQUENCE [LARGE SCALE GENOMIC DNA]</scope>
    <source>
        <strain evidence="4 5">NBRC 109075</strain>
    </source>
</reference>
<dbReference type="EMBL" id="BOOZ01000008">
    <property type="protein sequence ID" value="GIJ08840.1"/>
    <property type="molecule type" value="Genomic_DNA"/>
</dbReference>
<dbReference type="InterPro" id="IPR028082">
    <property type="entry name" value="Peripla_BP_I"/>
</dbReference>
<feature type="domain" description="Leucine-binding protein" evidence="3">
    <location>
        <begin position="49"/>
        <end position="400"/>
    </location>
</feature>
<protein>
    <submittedName>
        <fullName evidence="4">Branched-chain amino acid ABC transporter substrate-binding protein</fullName>
    </submittedName>
</protein>
<sequence>MATPVTGPSVITRRGVLAAAAGTLLLGACGRDGERENVVTRPTPGHELVVGATLELTGPGAALGVLQQRALDISVAALNEKGVAVGNQRRSVRVEVLDNRSDPRLAARQATELGRRDDVHALLGATLAETSMSVIGVAQKLRLPFVSLAFGDSIAVPLAQRAFIYKVTPDAGDVARRLAQLMSAEGLRRVVLLAEDGLHGDSGVRAMRGALRTAEVGLARTVRLPTGKDGVARAAERAVAAGADGVVVWATAPNSGAAARALRAAGHDGELFFDAGAVADDTLDAPNLPAVEGSYAVHPSSLGGSTIANNSSAAGRAYRDLVSAYIRTHGAYRGFAPYASDALLLISTAARMADSVDRGRLRAYLQNQVTDGMAGMYSFTPIRHSGMDRHSLGVYRVDGGAWNRLS</sequence>
<keyword evidence="2" id="KW-0732">Signal</keyword>
<evidence type="ECO:0000313" key="4">
    <source>
        <dbReference type="EMBL" id="GIJ08840.1"/>
    </source>
</evidence>
<evidence type="ECO:0000313" key="5">
    <source>
        <dbReference type="Proteomes" id="UP000647017"/>
    </source>
</evidence>
<dbReference type="InterPro" id="IPR051010">
    <property type="entry name" value="BCAA_transport"/>
</dbReference>
<gene>
    <name evidence="4" type="ORF">Van01_20540</name>
</gene>
<dbReference type="Pfam" id="PF13458">
    <property type="entry name" value="Peripla_BP_6"/>
    <property type="match status" value="1"/>
</dbReference>
<dbReference type="PANTHER" id="PTHR30483:SF38">
    <property type="entry name" value="BLR7848 PROTEIN"/>
    <property type="match status" value="1"/>
</dbReference>
<dbReference type="Gene3D" id="3.40.50.2300">
    <property type="match status" value="2"/>
</dbReference>
<dbReference type="InterPro" id="IPR028081">
    <property type="entry name" value="Leu-bd"/>
</dbReference>
<accession>A0ABQ4HT96</accession>
<proteinExistence type="inferred from homology"/>